<evidence type="ECO:0008006" key="11">
    <source>
        <dbReference type="Google" id="ProtNLM"/>
    </source>
</evidence>
<dbReference type="AlphaFoldDB" id="A0AA87RBH6"/>
<comment type="subcellular location">
    <subcellularLocation>
        <location evidence="1">Membrane</location>
        <topology evidence="1">Multi-pass membrane protein</topology>
    </subcellularLocation>
</comment>
<feature type="transmembrane region" description="Helical" evidence="8">
    <location>
        <begin position="35"/>
        <end position="60"/>
    </location>
</feature>
<keyword evidence="10" id="KW-1185">Reference proteome</keyword>
<keyword evidence="7" id="KW-0413">Isomerase</keyword>
<accession>A0AA87RBH6</accession>
<evidence type="ECO:0000256" key="7">
    <source>
        <dbReference type="ARBA" id="ARBA00023235"/>
    </source>
</evidence>
<keyword evidence="5 8" id="KW-1133">Transmembrane helix</keyword>
<evidence type="ECO:0000256" key="4">
    <source>
        <dbReference type="ARBA" id="ARBA00022746"/>
    </source>
</evidence>
<sequence>MSLAYLMALVVSALGVGAIDARWRLALFADPRRALVAVGATAAVMLLLDLAAIATGSFRLGASPWMTGIEVLPHLPIEELAFLVFLAYVSLVAFAGAARVLAARARRSSASRATARAGEAP</sequence>
<comment type="pathway">
    <text evidence="2">Carotenoid biosynthesis.</text>
</comment>
<comment type="caution">
    <text evidence="9">The sequence shown here is derived from an EMBL/GenBank/DDBJ whole genome shotgun (WGS) entry which is preliminary data.</text>
</comment>
<evidence type="ECO:0000256" key="3">
    <source>
        <dbReference type="ARBA" id="ARBA00022692"/>
    </source>
</evidence>
<proteinExistence type="predicted"/>
<keyword evidence="4" id="KW-0125">Carotenoid biosynthesis</keyword>
<evidence type="ECO:0000256" key="8">
    <source>
        <dbReference type="SAM" id="Phobius"/>
    </source>
</evidence>
<reference evidence="9 10" key="1">
    <citation type="submission" date="2019-07" db="EMBL/GenBank/DDBJ databases">
        <title>Whole genome shotgun sequence of Agrococcus baldri NBRC 103055.</title>
        <authorList>
            <person name="Hosoyama A."/>
            <person name="Uohara A."/>
            <person name="Ohji S."/>
            <person name="Ichikawa N."/>
        </authorList>
    </citation>
    <scope>NUCLEOTIDE SEQUENCE [LARGE SCALE GENOMIC DNA]</scope>
    <source>
        <strain evidence="9 10">NBRC 103055</strain>
    </source>
</reference>
<evidence type="ECO:0000313" key="9">
    <source>
        <dbReference type="EMBL" id="GEK80029.1"/>
    </source>
</evidence>
<evidence type="ECO:0000256" key="6">
    <source>
        <dbReference type="ARBA" id="ARBA00023136"/>
    </source>
</evidence>
<evidence type="ECO:0000313" key="10">
    <source>
        <dbReference type="Proteomes" id="UP000321749"/>
    </source>
</evidence>
<protein>
    <recommendedName>
        <fullName evidence="11">Lycopene cyclase domain-containing protein</fullName>
    </recommendedName>
</protein>
<evidence type="ECO:0000256" key="5">
    <source>
        <dbReference type="ARBA" id="ARBA00022989"/>
    </source>
</evidence>
<gene>
    <name evidence="9" type="ORF">ABA31_13800</name>
</gene>
<dbReference type="GO" id="GO:0045436">
    <property type="term" value="F:lycopene beta cyclase activity"/>
    <property type="evidence" value="ECO:0007669"/>
    <property type="project" value="UniProtKB-ARBA"/>
</dbReference>
<evidence type="ECO:0000256" key="1">
    <source>
        <dbReference type="ARBA" id="ARBA00004141"/>
    </source>
</evidence>
<feature type="transmembrane region" description="Helical" evidence="8">
    <location>
        <begin position="80"/>
        <end position="102"/>
    </location>
</feature>
<dbReference type="RefSeq" id="WP_146793935.1">
    <property type="nucleotide sequence ID" value="NZ_BJUU01000006.1"/>
</dbReference>
<keyword evidence="6 8" id="KW-0472">Membrane</keyword>
<dbReference type="GO" id="GO:0016117">
    <property type="term" value="P:carotenoid biosynthetic process"/>
    <property type="evidence" value="ECO:0007669"/>
    <property type="project" value="UniProtKB-KW"/>
</dbReference>
<dbReference type="Proteomes" id="UP000321749">
    <property type="component" value="Unassembled WGS sequence"/>
</dbReference>
<dbReference type="InterPro" id="IPR017825">
    <property type="entry name" value="Lycopene_cyclase_dom"/>
</dbReference>
<feature type="transmembrane region" description="Helical" evidence="8">
    <location>
        <begin position="6"/>
        <end position="23"/>
    </location>
</feature>
<dbReference type="EMBL" id="BJUU01000006">
    <property type="protein sequence ID" value="GEK80029.1"/>
    <property type="molecule type" value="Genomic_DNA"/>
</dbReference>
<organism evidence="9 10">
    <name type="scientific">Agrococcus baldri</name>
    <dbReference type="NCBI Taxonomy" id="153730"/>
    <lineage>
        <taxon>Bacteria</taxon>
        <taxon>Bacillati</taxon>
        <taxon>Actinomycetota</taxon>
        <taxon>Actinomycetes</taxon>
        <taxon>Micrococcales</taxon>
        <taxon>Microbacteriaceae</taxon>
        <taxon>Agrococcus</taxon>
    </lineage>
</organism>
<evidence type="ECO:0000256" key="2">
    <source>
        <dbReference type="ARBA" id="ARBA00004829"/>
    </source>
</evidence>
<dbReference type="NCBIfam" id="TIGR03462">
    <property type="entry name" value="CarR_dom_SF"/>
    <property type="match status" value="1"/>
</dbReference>
<keyword evidence="3 8" id="KW-0812">Transmembrane</keyword>
<name>A0AA87RBH6_9MICO</name>
<dbReference type="GO" id="GO:0016020">
    <property type="term" value="C:membrane"/>
    <property type="evidence" value="ECO:0007669"/>
    <property type="project" value="UniProtKB-SubCell"/>
</dbReference>
<dbReference type="GO" id="GO:0016872">
    <property type="term" value="F:intramolecular lyase activity"/>
    <property type="evidence" value="ECO:0007669"/>
    <property type="project" value="InterPro"/>
</dbReference>